<feature type="region of interest" description="Disordered" evidence="3">
    <location>
        <begin position="826"/>
        <end position="870"/>
    </location>
</feature>
<dbReference type="VEuPathDB" id="VectorBase:CSON011445"/>
<feature type="compositionally biased region" description="Polar residues" evidence="3">
    <location>
        <begin position="892"/>
        <end position="913"/>
    </location>
</feature>
<feature type="compositionally biased region" description="Polar residues" evidence="3">
    <location>
        <begin position="77"/>
        <end position="91"/>
    </location>
</feature>
<evidence type="ECO:0000256" key="2">
    <source>
        <dbReference type="SAM" id="Coils"/>
    </source>
</evidence>
<feature type="region of interest" description="Disordered" evidence="3">
    <location>
        <begin position="77"/>
        <end position="100"/>
    </location>
</feature>
<evidence type="ECO:0000259" key="4">
    <source>
        <dbReference type="PROSITE" id="PS50943"/>
    </source>
</evidence>
<protein>
    <submittedName>
        <fullName evidence="5">CSON011445 protein</fullName>
    </submittedName>
</protein>
<organism evidence="5">
    <name type="scientific">Culicoides sonorensis</name>
    <name type="common">Biting midge</name>
    <dbReference type="NCBI Taxonomy" id="179676"/>
    <lineage>
        <taxon>Eukaryota</taxon>
        <taxon>Metazoa</taxon>
        <taxon>Ecdysozoa</taxon>
        <taxon>Arthropoda</taxon>
        <taxon>Hexapoda</taxon>
        <taxon>Insecta</taxon>
        <taxon>Pterygota</taxon>
        <taxon>Neoptera</taxon>
        <taxon>Endopterygota</taxon>
        <taxon>Diptera</taxon>
        <taxon>Nematocera</taxon>
        <taxon>Chironomoidea</taxon>
        <taxon>Ceratopogonidae</taxon>
        <taxon>Ceratopogoninae</taxon>
        <taxon>Culicoides</taxon>
        <taxon>Monoculicoides</taxon>
    </lineage>
</organism>
<sequence>MAKSSISSKIPRIDTHRIFTTVESSSHPSSLKSNKTSNLMNNDENSDRIKNSHQIFQRSLSRDAIITKKKSSMVRKNNFSSGSNLHWNQNKTRTKKETVSNDDEQMIIDDEPIELVGGSVETLSDIVDNTYEVNGTFNVTTTSTEDKNTTYCKIENGKSKIPNTSLLKPLSATFDVETSDTTFNLLETKEKVKQLSNDKSHRSRLSTDLAEQMLQQGHNPLPGLNSTINQDQILLNISDVQIKPNKHSFNETEIGDSVNLTNLLCLPVQDEQNNDEIDGALLDETLVPTINESNITNQNDAAVSIREKDQTKDLIPAIQRFSLGLDLTEYTLDCSIELCDMSNSSSIPGYNKSSSQNTAGKQSSFEIDESLGILTPEQMKEFLDSTKTNTDSSKGVLQYQNSKQVFDRNYRYRVDLTPSPEELPLDPVDIKTEEHSMPETEIFPTEDMISSVAESNTRADVMTKSATSKISNSFIASITSVTSDGYQGDGEMSRPTSRGAEHSSFNGENGIMLRRQDPMTDSDFFTESDADDLNNRGGDRKAQVIDGKLFADKTKEVITMHDNEASLQQEDSCMESSGVFTDVESRANEYSPKSAKQNFNQSIDTETKNTHFVEKLNTTCLLRTNTVFNEDYECDQNTTHTQTLHKNDKNTSANNESTKIRQSIVGRSSKECVVAKPKNEVSVSKKLKENSRKQAINSQRKLEMTPRSEPFGNKSKIQKLGYSSEIPSCKSTTTTRPRCILPKTENLSNNNYKKERSKSKLPNKWDAVMNKITENQKNSSLNKKDLNEVKSKVYCGISGEKKSNPEKQQLTKRQLFTITGKRDCYLSGSNKKRDGRSMLSSPNEIYRDEQCPRTDTNTSQFGGDKQEKYSSLDKKLVNPNPEIVSKFKHNNQDQNRTIVNGPTEKQQTQSSPNRRVPVSHATLTNRNNLPNITTEPVHPHKINHRNATIILESSTIIPTQQPSSILNNSNKNAITKTTKISASKKSPLSSSQCTTSTNLSKNTATSPISSKNNGYSSVNMKNLKNLSKKISTIGPPSVDNDPSIILLKQQLVYSNKGVEALGVLLQHLVYNLDAFSCPNIKLENSQKSLHETTRLLDETRAALQQLEARFDDRENYYKITEIDLKVKHQHELELVKQQFIKFESEAKTRIQNLEEQLIEKEMSHVTELEKLKNDADIRIQTYESKIREATDNEKVLLDRINELTLKVNEITEKAHINEIELSEKINVITSQMEKLKTDSKTREHELLCKLGNIQDDVHNFRKTSPEKLLSTNVIQTQSTLHDEVESLRCVLDIKQNEISELRKQNQEMQRSVDDQNALLAKFASAESRLEDLNVQLQYKNTQEQELLEKIKQLEEKYNQETKTKKRLSQHNEELQYRLKQNSEKFSATLTELSKSLHEHSIHTANNLTNGLGLSFRSQSSGDKSFDVDYNSPPTSPIVKGVVKKSDSVSWVLEMDDEAPEALASRVVRRAGSFRSSCLSSSDKCSQSPMPKRQKCQNALPLQTSTSATSFLRRNNSDCSPQKELNSTLRIRSKSVTTKSQEGGATPKKYSEVMYTSSPRLDHHNQIETDFACAFVEESSSVIEEFHRDKTPSFKNSRENRGLITCDTTKLLTNHCSTEKKIRKPKLSAGEALISGSNSEDESDSTQDSSSASDCESSSNCDPREVLSIEDALLKKIGVQHTVAGFSESGNNTPMDVSWSEHIKDEDQKLLV</sequence>
<feature type="region of interest" description="Disordered" evidence="3">
    <location>
        <begin position="1626"/>
        <end position="1661"/>
    </location>
</feature>
<evidence type="ECO:0000256" key="1">
    <source>
        <dbReference type="ARBA" id="ARBA00023054"/>
    </source>
</evidence>
<feature type="domain" description="HTH cro/C1-type" evidence="4">
    <location>
        <begin position="149"/>
        <end position="181"/>
    </location>
</feature>
<feature type="compositionally biased region" description="Polar residues" evidence="3">
    <location>
        <begin position="992"/>
        <end position="1017"/>
    </location>
</feature>
<feature type="region of interest" description="Disordered" evidence="3">
    <location>
        <begin position="888"/>
        <end position="939"/>
    </location>
</feature>
<feature type="region of interest" description="Disordered" evidence="3">
    <location>
        <begin position="683"/>
        <end position="715"/>
    </location>
</feature>
<evidence type="ECO:0000313" key="5">
    <source>
        <dbReference type="EMBL" id="SSX17203.1"/>
    </source>
</evidence>
<dbReference type="PANTHER" id="PTHR24200:SF11">
    <property type="entry name" value="TOUCAN, ISOFORM A"/>
    <property type="match status" value="1"/>
</dbReference>
<dbReference type="GO" id="GO:0008017">
    <property type="term" value="F:microtubule binding"/>
    <property type="evidence" value="ECO:0007669"/>
    <property type="project" value="TreeGrafter"/>
</dbReference>
<dbReference type="OMA" id="LIHNMEL"/>
<reference evidence="5" key="1">
    <citation type="submission" date="2018-07" db="EMBL/GenBank/DDBJ databases">
        <authorList>
            <person name="Quirk P.G."/>
            <person name="Krulwich T.A."/>
        </authorList>
    </citation>
    <scope>NUCLEOTIDE SEQUENCE</scope>
</reference>
<name>A0A336LKR0_CULSO</name>
<feature type="coiled-coil region" evidence="2">
    <location>
        <begin position="1284"/>
        <end position="1384"/>
    </location>
</feature>
<dbReference type="InterPro" id="IPR051293">
    <property type="entry name" value="MTUS1/CCDC69"/>
</dbReference>
<keyword evidence="1 2" id="KW-0175">Coiled coil</keyword>
<feature type="compositionally biased region" description="Low complexity" evidence="3">
    <location>
        <begin position="1645"/>
        <end position="1660"/>
    </location>
</feature>
<feature type="region of interest" description="Disordered" evidence="3">
    <location>
        <begin position="640"/>
        <end position="664"/>
    </location>
</feature>
<feature type="region of interest" description="Disordered" evidence="3">
    <location>
        <begin position="22"/>
        <end position="46"/>
    </location>
</feature>
<dbReference type="PROSITE" id="PS50943">
    <property type="entry name" value="HTH_CROC1"/>
    <property type="match status" value="1"/>
</dbReference>
<dbReference type="GO" id="GO:0005737">
    <property type="term" value="C:cytoplasm"/>
    <property type="evidence" value="ECO:0007669"/>
    <property type="project" value="TreeGrafter"/>
</dbReference>
<evidence type="ECO:0000256" key="3">
    <source>
        <dbReference type="SAM" id="MobiDB-lite"/>
    </source>
</evidence>
<feature type="compositionally biased region" description="Low complexity" evidence="3">
    <location>
        <begin position="978"/>
        <end position="991"/>
    </location>
</feature>
<feature type="region of interest" description="Disordered" evidence="3">
    <location>
        <begin position="978"/>
        <end position="1017"/>
    </location>
</feature>
<feature type="region of interest" description="Disordered" evidence="3">
    <location>
        <begin position="483"/>
        <end position="509"/>
    </location>
</feature>
<feature type="compositionally biased region" description="Polar residues" evidence="3">
    <location>
        <begin position="640"/>
        <end position="661"/>
    </location>
</feature>
<dbReference type="PANTHER" id="PTHR24200">
    <property type="entry name" value="TOUCAN, ISOFORM A"/>
    <property type="match status" value="1"/>
</dbReference>
<dbReference type="InterPro" id="IPR001387">
    <property type="entry name" value="Cro/C1-type_HTH"/>
</dbReference>
<dbReference type="GO" id="GO:0005634">
    <property type="term" value="C:nucleus"/>
    <property type="evidence" value="ECO:0007669"/>
    <property type="project" value="TreeGrafter"/>
</dbReference>
<feature type="coiled-coil region" evidence="2">
    <location>
        <begin position="1089"/>
        <end position="1116"/>
    </location>
</feature>
<proteinExistence type="predicted"/>
<feature type="compositionally biased region" description="Polar residues" evidence="3">
    <location>
        <begin position="921"/>
        <end position="934"/>
    </location>
</feature>
<gene>
    <name evidence="5" type="primary">CSON011445</name>
</gene>
<dbReference type="EMBL" id="UFQT01000004">
    <property type="protein sequence ID" value="SSX17203.1"/>
    <property type="molecule type" value="Genomic_DNA"/>
</dbReference>
<feature type="coiled-coil region" evidence="2">
    <location>
        <begin position="1143"/>
        <end position="1206"/>
    </location>
</feature>
<accession>A0A336LKR0</accession>
<feature type="compositionally biased region" description="Low complexity" evidence="3">
    <location>
        <begin position="24"/>
        <end position="37"/>
    </location>
</feature>